<gene>
    <name evidence="4" type="ORF">C6571_01845</name>
</gene>
<evidence type="ECO:0000256" key="2">
    <source>
        <dbReference type="ARBA" id="ARBA00022801"/>
    </source>
</evidence>
<reference evidence="4 5" key="1">
    <citation type="submission" date="2018-03" db="EMBL/GenBank/DDBJ databases">
        <title>Genome sequencing of Simplicispira sp.</title>
        <authorList>
            <person name="Kim S.-J."/>
            <person name="Heo J."/>
            <person name="Kwon S.-W."/>
        </authorList>
    </citation>
    <scope>NUCLEOTIDE SEQUENCE [LARGE SCALE GENOMIC DNA]</scope>
    <source>
        <strain evidence="4 5">SC1-8</strain>
    </source>
</reference>
<dbReference type="AlphaFoldDB" id="A0A2S0MWD7"/>
<protein>
    <submittedName>
        <fullName evidence="4">Phospholipase</fullName>
    </submittedName>
</protein>
<organism evidence="4 5">
    <name type="scientific">Simplicispira suum</name>
    <dbReference type="NCBI Taxonomy" id="2109915"/>
    <lineage>
        <taxon>Bacteria</taxon>
        <taxon>Pseudomonadati</taxon>
        <taxon>Pseudomonadota</taxon>
        <taxon>Betaproteobacteria</taxon>
        <taxon>Burkholderiales</taxon>
        <taxon>Comamonadaceae</taxon>
        <taxon>Simplicispira</taxon>
    </lineage>
</organism>
<keyword evidence="5" id="KW-1185">Reference proteome</keyword>
<accession>A0A2S0MWD7</accession>
<dbReference type="Gene3D" id="3.40.50.1820">
    <property type="entry name" value="alpha/beta hydrolase"/>
    <property type="match status" value="1"/>
</dbReference>
<evidence type="ECO:0000313" key="4">
    <source>
        <dbReference type="EMBL" id="AVO40195.1"/>
    </source>
</evidence>
<sequence>MARRPASPLLALARAYQRQVRALARAARPARTPAAPLRVPARKRPQAPKPAAAKRAPPAPAALGQWLAGIAPGPAGARRYHLYVPPGVTAASRMRLPLLVMLHGCGQTGHSFAASTRMNQRAARERFLVLYPEQERMANAQGCWNWFERRSGRADAEADTVLAAIDQVARRYAVHPDRIGVAGMSAGASMAAWLALRAPQRFCALAMHSGAAPGSADSAATALAAMRGDRLPRRPEVATGAELPAAAPPMLPPLLLLHGESDPVVSVRSAQHTAAWWAQALGARAGAPRMQQRGARRATRLTEFRARGRVQVALREIEGLGHAWSGGAPRVAYSDPTGPDASTLVWAFMARQFAGMA</sequence>
<dbReference type="Pfam" id="PF10503">
    <property type="entry name" value="Esterase_PHB"/>
    <property type="match status" value="1"/>
</dbReference>
<dbReference type="SUPFAM" id="SSF53474">
    <property type="entry name" value="alpha/beta-Hydrolases"/>
    <property type="match status" value="1"/>
</dbReference>
<dbReference type="GO" id="GO:0005576">
    <property type="term" value="C:extracellular region"/>
    <property type="evidence" value="ECO:0007669"/>
    <property type="project" value="InterPro"/>
</dbReference>
<dbReference type="InterPro" id="IPR050955">
    <property type="entry name" value="Plant_Biomass_Hydrol_Est"/>
</dbReference>
<dbReference type="EMBL" id="CP027669">
    <property type="protein sequence ID" value="AVO40195.1"/>
    <property type="molecule type" value="Genomic_DNA"/>
</dbReference>
<feature type="compositionally biased region" description="Low complexity" evidence="3">
    <location>
        <begin position="24"/>
        <end position="39"/>
    </location>
</feature>
<evidence type="ECO:0000256" key="1">
    <source>
        <dbReference type="ARBA" id="ARBA00022729"/>
    </source>
</evidence>
<name>A0A2S0MWD7_9BURK</name>
<dbReference type="GO" id="GO:0016787">
    <property type="term" value="F:hydrolase activity"/>
    <property type="evidence" value="ECO:0007669"/>
    <property type="project" value="UniProtKB-KW"/>
</dbReference>
<dbReference type="InterPro" id="IPR010126">
    <property type="entry name" value="Esterase_phb"/>
</dbReference>
<dbReference type="Proteomes" id="UP000239326">
    <property type="component" value="Chromosome"/>
</dbReference>
<dbReference type="OrthoDB" id="9767239at2"/>
<proteinExistence type="predicted"/>
<evidence type="ECO:0000313" key="5">
    <source>
        <dbReference type="Proteomes" id="UP000239326"/>
    </source>
</evidence>
<keyword evidence="2" id="KW-0378">Hydrolase</keyword>
<dbReference type="KEGG" id="simp:C6571_01845"/>
<dbReference type="PANTHER" id="PTHR43037:SF1">
    <property type="entry name" value="BLL1128 PROTEIN"/>
    <property type="match status" value="1"/>
</dbReference>
<feature type="region of interest" description="Disordered" evidence="3">
    <location>
        <begin position="24"/>
        <end position="58"/>
    </location>
</feature>
<dbReference type="RefSeq" id="WP_106445188.1">
    <property type="nucleotide sequence ID" value="NZ_CP027669.1"/>
</dbReference>
<dbReference type="InterPro" id="IPR029058">
    <property type="entry name" value="AB_hydrolase_fold"/>
</dbReference>
<keyword evidence="1" id="KW-0732">Signal</keyword>
<evidence type="ECO:0000256" key="3">
    <source>
        <dbReference type="SAM" id="MobiDB-lite"/>
    </source>
</evidence>
<dbReference type="PANTHER" id="PTHR43037">
    <property type="entry name" value="UNNAMED PRODUCT-RELATED"/>
    <property type="match status" value="1"/>
</dbReference>